<comment type="subcellular location">
    <subcellularLocation>
        <location evidence="1">Membrane</location>
        <topology evidence="1">Multi-pass membrane protein</topology>
    </subcellularLocation>
</comment>
<dbReference type="Gene3D" id="1.20.1250.20">
    <property type="entry name" value="MFS general substrate transporter like domains"/>
    <property type="match status" value="2"/>
</dbReference>
<feature type="transmembrane region" description="Helical" evidence="8">
    <location>
        <begin position="20"/>
        <end position="41"/>
    </location>
</feature>
<evidence type="ECO:0000256" key="3">
    <source>
        <dbReference type="ARBA" id="ARBA00022448"/>
    </source>
</evidence>
<dbReference type="PROSITE" id="PS00216">
    <property type="entry name" value="SUGAR_TRANSPORT_1"/>
    <property type="match status" value="1"/>
</dbReference>
<sequence>MTGFASNTLFVLAPSPDTSLTLILGAPLLPAFILFIVSLACPDSPGYYMRRPGTKNYSPAQAYNILKRLRRCELIALKDIYVLHKSVEDEYEALRYSKQSSGSQKSKRFMGFRDFQSQFIELFLIRRNRNALISTSVVALSQQMCGSAVNFIFGLPAIRYIDFIGRRKWLVTTLLPMAGLLGAASASLVLAIHGSKTTRILVILFLYLHAASYSLGSVPFTLAAESFPLTHREARCAFAISLNLFFAGLLSLPFPRLLFSLRPAGALGLFADLSMVAFVLVFLVVEETKQKSLEGLDFVSGVPKRDFMRFQIFKYLPWVFRRYLPWILWRYLPWCMREYLPQSFRFHVPRHDREQKLESGAMLRNEKPRKPQEPVLYSTDEIIRPAPLSSDDPRA</sequence>
<comment type="caution">
    <text evidence="9">The sequence shown here is derived from an EMBL/GenBank/DDBJ whole genome shotgun (WGS) entry which is preliminary data.</text>
</comment>
<feature type="region of interest" description="Disordered" evidence="7">
    <location>
        <begin position="357"/>
        <end position="395"/>
    </location>
</feature>
<evidence type="ECO:0000256" key="5">
    <source>
        <dbReference type="ARBA" id="ARBA00022989"/>
    </source>
</evidence>
<gene>
    <name evidence="9" type="ORF">SUNI508_02284</name>
</gene>
<feature type="transmembrane region" description="Helical" evidence="8">
    <location>
        <begin position="236"/>
        <end position="254"/>
    </location>
</feature>
<feature type="transmembrane region" description="Helical" evidence="8">
    <location>
        <begin position="169"/>
        <end position="194"/>
    </location>
</feature>
<comment type="similarity">
    <text evidence="2">Belongs to the major facilitator superfamily. Sugar transporter (TC 2.A.1.1) family.</text>
</comment>
<evidence type="ECO:0000256" key="2">
    <source>
        <dbReference type="ARBA" id="ARBA00010992"/>
    </source>
</evidence>
<protein>
    <recommendedName>
        <fullName evidence="11">Sugar transporter</fullName>
    </recommendedName>
</protein>
<dbReference type="Proteomes" id="UP001408356">
    <property type="component" value="Unassembled WGS sequence"/>
</dbReference>
<dbReference type="InterPro" id="IPR005828">
    <property type="entry name" value="MFS_sugar_transport-like"/>
</dbReference>
<evidence type="ECO:0000256" key="4">
    <source>
        <dbReference type="ARBA" id="ARBA00022692"/>
    </source>
</evidence>
<keyword evidence="6 8" id="KW-0472">Membrane</keyword>
<dbReference type="PANTHER" id="PTHR48020:SF40">
    <property type="entry name" value="MAJOR FACILITATOR SUPERFAMILY (MFS) PROFILE DOMAIN-CONTAINING PROTEIN"/>
    <property type="match status" value="1"/>
</dbReference>
<evidence type="ECO:0000256" key="8">
    <source>
        <dbReference type="SAM" id="Phobius"/>
    </source>
</evidence>
<dbReference type="PANTHER" id="PTHR48020">
    <property type="entry name" value="PROTON MYO-INOSITOL COTRANSPORTER"/>
    <property type="match status" value="1"/>
</dbReference>
<evidence type="ECO:0008006" key="11">
    <source>
        <dbReference type="Google" id="ProtNLM"/>
    </source>
</evidence>
<dbReference type="Pfam" id="PF00083">
    <property type="entry name" value="Sugar_tr"/>
    <property type="match status" value="1"/>
</dbReference>
<keyword evidence="3" id="KW-0813">Transport</keyword>
<dbReference type="EMBL" id="JARVKF010000429">
    <property type="protein sequence ID" value="KAK9414185.1"/>
    <property type="molecule type" value="Genomic_DNA"/>
</dbReference>
<organism evidence="9 10">
    <name type="scientific">Seiridium unicorne</name>
    <dbReference type="NCBI Taxonomy" id="138068"/>
    <lineage>
        <taxon>Eukaryota</taxon>
        <taxon>Fungi</taxon>
        <taxon>Dikarya</taxon>
        <taxon>Ascomycota</taxon>
        <taxon>Pezizomycotina</taxon>
        <taxon>Sordariomycetes</taxon>
        <taxon>Xylariomycetidae</taxon>
        <taxon>Amphisphaeriales</taxon>
        <taxon>Sporocadaceae</taxon>
        <taxon>Seiridium</taxon>
    </lineage>
</organism>
<dbReference type="InterPro" id="IPR005829">
    <property type="entry name" value="Sugar_transporter_CS"/>
</dbReference>
<dbReference type="SUPFAM" id="SSF103473">
    <property type="entry name" value="MFS general substrate transporter"/>
    <property type="match status" value="1"/>
</dbReference>
<reference evidence="9 10" key="1">
    <citation type="journal article" date="2024" name="J. Plant Pathol.">
        <title>Sequence and assembly of the genome of Seiridium unicorne, isolate CBS 538.82, causal agent of cypress canker disease.</title>
        <authorList>
            <person name="Scali E."/>
            <person name="Rocca G.D."/>
            <person name="Danti R."/>
            <person name="Garbelotto M."/>
            <person name="Barberini S."/>
            <person name="Baroncelli R."/>
            <person name="Emiliani G."/>
        </authorList>
    </citation>
    <scope>NUCLEOTIDE SEQUENCE [LARGE SCALE GENOMIC DNA]</scope>
    <source>
        <strain evidence="9 10">BM-138-508</strain>
    </source>
</reference>
<dbReference type="InterPro" id="IPR050814">
    <property type="entry name" value="Myo-inositol_Transporter"/>
</dbReference>
<accession>A0ABR2UHU9</accession>
<evidence type="ECO:0000313" key="9">
    <source>
        <dbReference type="EMBL" id="KAK9414185.1"/>
    </source>
</evidence>
<keyword evidence="10" id="KW-1185">Reference proteome</keyword>
<keyword evidence="4 8" id="KW-0812">Transmembrane</keyword>
<proteinExistence type="inferred from homology"/>
<dbReference type="InterPro" id="IPR036259">
    <property type="entry name" value="MFS_trans_sf"/>
</dbReference>
<evidence type="ECO:0000313" key="10">
    <source>
        <dbReference type="Proteomes" id="UP001408356"/>
    </source>
</evidence>
<keyword evidence="5 8" id="KW-1133">Transmembrane helix</keyword>
<feature type="transmembrane region" description="Helical" evidence="8">
    <location>
        <begin position="200"/>
        <end position="224"/>
    </location>
</feature>
<evidence type="ECO:0000256" key="7">
    <source>
        <dbReference type="SAM" id="MobiDB-lite"/>
    </source>
</evidence>
<evidence type="ECO:0000256" key="1">
    <source>
        <dbReference type="ARBA" id="ARBA00004141"/>
    </source>
</evidence>
<name>A0ABR2UHU9_9PEZI</name>
<evidence type="ECO:0000256" key="6">
    <source>
        <dbReference type="ARBA" id="ARBA00023136"/>
    </source>
</evidence>
<feature type="transmembrane region" description="Helical" evidence="8">
    <location>
        <begin position="266"/>
        <end position="285"/>
    </location>
</feature>